<dbReference type="SUPFAM" id="SSF51126">
    <property type="entry name" value="Pectin lyase-like"/>
    <property type="match status" value="1"/>
</dbReference>
<dbReference type="AlphaFoldDB" id="I3DZT7"/>
<dbReference type="SMART" id="SM00710">
    <property type="entry name" value="PbH1"/>
    <property type="match status" value="7"/>
</dbReference>
<organism evidence="2 3">
    <name type="scientific">Bacillus methanolicus (strain MGA3 / ATCC 53907)</name>
    <dbReference type="NCBI Taxonomy" id="796606"/>
    <lineage>
        <taxon>Bacteria</taxon>
        <taxon>Bacillati</taxon>
        <taxon>Bacillota</taxon>
        <taxon>Bacilli</taxon>
        <taxon>Bacillales</taxon>
        <taxon>Bacillaceae</taxon>
        <taxon>Bacillus</taxon>
    </lineage>
</organism>
<evidence type="ECO:0000259" key="1">
    <source>
        <dbReference type="Pfam" id="PF13229"/>
    </source>
</evidence>
<dbReference type="InterPro" id="IPR039448">
    <property type="entry name" value="Beta_helix"/>
</dbReference>
<dbReference type="eggNOG" id="COG3420">
    <property type="taxonomic scope" value="Bacteria"/>
</dbReference>
<dbReference type="Gene3D" id="2.160.20.10">
    <property type="entry name" value="Single-stranded right-handed beta-helix, Pectin lyase-like"/>
    <property type="match status" value="1"/>
</dbReference>
<dbReference type="EMBL" id="CP007739">
    <property type="protein sequence ID" value="AIE59816.1"/>
    <property type="molecule type" value="Genomic_DNA"/>
</dbReference>
<dbReference type="InterPro" id="IPR012334">
    <property type="entry name" value="Pectin_lyas_fold"/>
</dbReference>
<name>I3DZT7_BACMM</name>
<gene>
    <name evidence="2" type="ORF">BMMGA3_06965</name>
</gene>
<dbReference type="STRING" id="796606.BMMGA3_06965"/>
<evidence type="ECO:0000313" key="3">
    <source>
        <dbReference type="Proteomes" id="UP000027602"/>
    </source>
</evidence>
<dbReference type="RefSeq" id="WP_003349317.1">
    <property type="nucleotide sequence ID" value="NZ_ADWW01000004.1"/>
</dbReference>
<evidence type="ECO:0000313" key="2">
    <source>
        <dbReference type="EMBL" id="AIE59816.1"/>
    </source>
</evidence>
<protein>
    <recommendedName>
        <fullName evidence="1">Right handed beta helix domain-containing protein</fullName>
    </recommendedName>
</protein>
<dbReference type="HOGENOM" id="CLU_490637_0_0_9"/>
<proteinExistence type="predicted"/>
<keyword evidence="3" id="KW-1185">Reference proteome</keyword>
<dbReference type="Proteomes" id="UP000027602">
    <property type="component" value="Chromosome"/>
</dbReference>
<accession>I3DZT7</accession>
<feature type="domain" description="Right handed beta helix" evidence="1">
    <location>
        <begin position="159"/>
        <end position="296"/>
    </location>
</feature>
<dbReference type="InterPro" id="IPR006626">
    <property type="entry name" value="PbH1"/>
</dbReference>
<sequence>MPLASELIVPTFFPTITAAIAAASDFDTVRVLPGTYNEGTIFVNKSIQLLGAQAGVDARNRIDVPESIITGTGDNPGDALIIVQADNVVIDGFTVEGNSAGPGITLPTSAGAPLSGHWIFNNIIRNNVFGLYLNSSGTNYTQVRNNFFDNNNQVGVANANGIYSDQGISNALIDNNLFKNHVGTSINFAFAGIPANHVVVSRNQITDAAIRLLETEDIKIYDNIISSQVGSGIFFAGGTNRTEIEGNQILNNLTRGIAVTLQLGETTNPNTNIRAKHNSIVGNATGLEVETGAYDVTGANRFLDATENWWGSSTGPTYVLNPLGTGDAVFDPDDVAIVIPFLRDDPLQEPPGTCVIQPLVREASASTRTFVAATKAAAATAARTNAGTLAQAIGNLPGVWPEIRDYEAPNNASLFGEPAIVWEDFSAAPGELRYFSQAFQDVSNFPTSHVVFATVFTDNAHRLFIEEYDAGGALVQSITPPGGLNDGLMIAAAGTTTDTTPPLNWQKLRQYSKVFTPTQSGNFIVITVEALNYNSLGPNNPAGVSFVADFYKNNL</sequence>
<dbReference type="Pfam" id="PF13229">
    <property type="entry name" value="Beta_helix"/>
    <property type="match status" value="1"/>
</dbReference>
<dbReference type="InterPro" id="IPR011050">
    <property type="entry name" value="Pectin_lyase_fold/virulence"/>
</dbReference>
<dbReference type="OrthoDB" id="2941480at2"/>
<dbReference type="KEGG" id="bmet:BMMGA3_06965"/>
<reference evidence="2 3" key="1">
    <citation type="journal article" date="2015" name="BMC Genomics">
        <title>Transcriptome analysis of thermophilic methylotrophic Bacillus methanolicus MGA3 using RNA-sequencing provides detailed insights into its previously uncharted transcriptional landscape.</title>
        <authorList>
            <person name="Irla M."/>
            <person name="Neshat A."/>
            <person name="Brautaset T."/>
            <person name="Ruckert C."/>
            <person name="Kalinowski J."/>
            <person name="Wendisch V.F."/>
        </authorList>
    </citation>
    <scope>NUCLEOTIDE SEQUENCE [LARGE SCALE GENOMIC DNA]</scope>
    <source>
        <strain evidence="3">MGA3 / ATCC 53907</strain>
    </source>
</reference>